<evidence type="ECO:0000313" key="2">
    <source>
        <dbReference type="RefSeq" id="XP_075078852.1"/>
    </source>
</evidence>
<evidence type="ECO:0000313" key="1">
    <source>
        <dbReference type="Proteomes" id="UP000790787"/>
    </source>
</evidence>
<proteinExistence type="predicted"/>
<reference evidence="1" key="1">
    <citation type="journal article" date="2014" name="Nat. Commun.">
        <title>The tobacco genome sequence and its comparison with those of tomato and potato.</title>
        <authorList>
            <person name="Sierro N."/>
            <person name="Battey J.N."/>
            <person name="Ouadi S."/>
            <person name="Bakaher N."/>
            <person name="Bovet L."/>
            <person name="Willig A."/>
            <person name="Goepfert S."/>
            <person name="Peitsch M.C."/>
            <person name="Ivanov N.V."/>
        </authorList>
    </citation>
    <scope>NUCLEOTIDE SEQUENCE [LARGE SCALE GENOMIC DNA]</scope>
</reference>
<protein>
    <submittedName>
        <fullName evidence="2">Uncharacterized protein LOC142164618</fullName>
    </submittedName>
</protein>
<gene>
    <name evidence="2" type="primary">LOC142164618</name>
</gene>
<dbReference type="RefSeq" id="XP_075078852.1">
    <property type="nucleotide sequence ID" value="XM_075222751.1"/>
</dbReference>
<reference evidence="2" key="2">
    <citation type="submission" date="2025-08" db="UniProtKB">
        <authorList>
            <consortium name="RefSeq"/>
        </authorList>
    </citation>
    <scope>IDENTIFICATION</scope>
    <source>
        <tissue evidence="2">Leaf</tissue>
    </source>
</reference>
<accession>A0AC58S1K4</accession>
<name>A0AC58S1K4_TOBAC</name>
<dbReference type="Proteomes" id="UP000790787">
    <property type="component" value="Chromosome 1"/>
</dbReference>
<keyword evidence="1" id="KW-1185">Reference proteome</keyword>
<organism evidence="1 2">
    <name type="scientific">Nicotiana tabacum</name>
    <name type="common">Common tobacco</name>
    <dbReference type="NCBI Taxonomy" id="4097"/>
    <lineage>
        <taxon>Eukaryota</taxon>
        <taxon>Viridiplantae</taxon>
        <taxon>Streptophyta</taxon>
        <taxon>Embryophyta</taxon>
        <taxon>Tracheophyta</taxon>
        <taxon>Spermatophyta</taxon>
        <taxon>Magnoliopsida</taxon>
        <taxon>eudicotyledons</taxon>
        <taxon>Gunneridae</taxon>
        <taxon>Pentapetalae</taxon>
        <taxon>asterids</taxon>
        <taxon>lamiids</taxon>
        <taxon>Solanales</taxon>
        <taxon>Solanaceae</taxon>
        <taxon>Nicotianoideae</taxon>
        <taxon>Nicotianeae</taxon>
        <taxon>Nicotiana</taxon>
    </lineage>
</organism>
<sequence>MRRSRSVNNLLPLDPEIERTLHRLRKEVDARTRIERELNIVVQPYPIEMAADLIHRLFVGLPHEDLQRHIQNFLEITDTYNYQNVFKDYVRLTLFPISLIGEAKEWLNKEPTNSIRTWDDLVLRSQILGFEQRAGETLRQAWERYKKMLRDCPHHCQTDEVLGHTFVDGLDDASKMNLDLACGGSCMARPYSKIQILLNNFTANDNNWQGEGDSRKDIKQKSVGLLELDEVSAMRADIAKLANQMTRMTIQQPQPMQHVHQMAICCELCGDNHMSDMCPTNPESIYYVGQQNRGPPNQHAQYGNSYNPNWRNHPSFSWGENQQNQNQHRPQGGFNQPQNPPQQMEESTNELLKKLLVDNQQIRTDNQQLKTDFRNLERQLGHDTEKNPQVNAVTLRNGRELEEVPKKRKNKHVPEGELIPKVTNEPKKTIEIPEPVQLNIPLVDVLREIPKYAKYIKDIVSHKKRSTEFETIALIEECTSRVQNKLPQKLKDPGSFTIPVHIGNVDVGRALCNLGVSINLMPLSLFKQLGLGAPRPTTVMLQLADRSIAHPEGVIEDVLLQIGKFIFPADFIILDYEADELVPIILGRPLLATSDAIIKEEKLLRVLREHKRALGWTMSDIKGISPAFCMHKILMEDGHKPSVEQQCRLNPIMKEVTANGCMMAIFTDIVERFVEVFMDDVSIFGCSFDNCLMNLDKVLARLLEKDVVLKFDDVCLKAFEELKGRLVTAPIIIAQD</sequence>